<dbReference type="GO" id="GO:0016117">
    <property type="term" value="P:carotenoid biosynthetic process"/>
    <property type="evidence" value="ECO:0007669"/>
    <property type="project" value="UniProtKB-KW"/>
</dbReference>
<evidence type="ECO:0000256" key="1">
    <source>
        <dbReference type="ARBA" id="ARBA00004141"/>
    </source>
</evidence>
<sequence length="213" mass="24720">MMFFPTLAISLWMGGRNYLALLKSILVVAPLYLFWDFLATYRDSWVFNPSYVLGVYVYNLPVEEVLFFVVTPFATIMIYDFLRGRPDRRVKWGSWMGVVVGVLSILSSPLFMAHSYTFVDLLYLGMGLILTWVMDKGMLESLNFWKFMGLSYVPFMVFDFFLTALPVVEYGSGSILGVRVITIPVEDFMYSFSMLTLYTLFYRHFLGIQNTVR</sequence>
<evidence type="ECO:0000259" key="9">
    <source>
        <dbReference type="Pfam" id="PF18916"/>
    </source>
</evidence>
<dbReference type="GO" id="GO:0016020">
    <property type="term" value="C:membrane"/>
    <property type="evidence" value="ECO:0007669"/>
    <property type="project" value="UniProtKB-SubCell"/>
</dbReference>
<gene>
    <name evidence="10" type="ORF">HA72_1076</name>
</gene>
<evidence type="ECO:0000313" key="11">
    <source>
        <dbReference type="Proteomes" id="UP000029084"/>
    </source>
</evidence>
<keyword evidence="5 8" id="KW-1133">Transmembrane helix</keyword>
<reference evidence="10 11" key="1">
    <citation type="journal article" date="2014" name="J. Bacteriol.">
        <title>Role of an Archaeal PitA Transporter in the Copper and Arsenic Resistance of Metallosphaera sedula, an Extreme Thermoacidophile.</title>
        <authorList>
            <person name="McCarthy S."/>
            <person name="Ai C."/>
            <person name="Wheaton G."/>
            <person name="Tevatia R."/>
            <person name="Eckrich V."/>
            <person name="Kelly R."/>
            <person name="Blum P."/>
        </authorList>
    </citation>
    <scope>NUCLEOTIDE SEQUENCE [LARGE SCALE GENOMIC DNA]</scope>
    <source>
        <strain evidence="10 11">CuR1</strain>
    </source>
</reference>
<feature type="transmembrane region" description="Helical" evidence="8">
    <location>
        <begin position="65"/>
        <end position="82"/>
    </location>
</feature>
<feature type="domain" description="Lycopene cyclase" evidence="9">
    <location>
        <begin position="14"/>
        <end position="82"/>
    </location>
</feature>
<comment type="pathway">
    <text evidence="2">Carotenoid biosynthesis.</text>
</comment>
<feature type="transmembrane region" description="Helical" evidence="8">
    <location>
        <begin position="118"/>
        <end position="135"/>
    </location>
</feature>
<dbReference type="Pfam" id="PF18916">
    <property type="entry name" value="Lycopene_cyc"/>
    <property type="match status" value="2"/>
</dbReference>
<evidence type="ECO:0000256" key="3">
    <source>
        <dbReference type="ARBA" id="ARBA00022692"/>
    </source>
</evidence>
<name>A0A088E4I6_9CREN</name>
<evidence type="ECO:0000256" key="7">
    <source>
        <dbReference type="ARBA" id="ARBA00023235"/>
    </source>
</evidence>
<dbReference type="GO" id="GO:0045436">
    <property type="term" value="F:lycopene beta cyclase activity"/>
    <property type="evidence" value="ECO:0007669"/>
    <property type="project" value="UniProtKB-ARBA"/>
</dbReference>
<dbReference type="OMA" id="EWLFFIC"/>
<evidence type="ECO:0000256" key="2">
    <source>
        <dbReference type="ARBA" id="ARBA00004829"/>
    </source>
</evidence>
<keyword evidence="4" id="KW-0125">Carotenoid biosynthesis</keyword>
<protein>
    <recommendedName>
        <fullName evidence="9">Lycopene cyclase domain-containing protein</fullName>
    </recommendedName>
</protein>
<feature type="transmembrane region" description="Helical" evidence="8">
    <location>
        <begin position="94"/>
        <end position="112"/>
    </location>
</feature>
<evidence type="ECO:0000256" key="5">
    <source>
        <dbReference type="ARBA" id="ARBA00022989"/>
    </source>
</evidence>
<keyword evidence="6 8" id="KW-0472">Membrane</keyword>
<evidence type="ECO:0000313" key="10">
    <source>
        <dbReference type="EMBL" id="AIM27226.1"/>
    </source>
</evidence>
<dbReference type="GO" id="GO:0016872">
    <property type="term" value="F:intramolecular lyase activity"/>
    <property type="evidence" value="ECO:0007669"/>
    <property type="project" value="InterPro"/>
</dbReference>
<dbReference type="NCBIfam" id="TIGR03462">
    <property type="entry name" value="CarR_dom_SF"/>
    <property type="match status" value="2"/>
</dbReference>
<evidence type="ECO:0000256" key="4">
    <source>
        <dbReference type="ARBA" id="ARBA00022746"/>
    </source>
</evidence>
<feature type="transmembrane region" description="Helical" evidence="8">
    <location>
        <begin position="147"/>
        <end position="168"/>
    </location>
</feature>
<evidence type="ECO:0000256" key="6">
    <source>
        <dbReference type="ARBA" id="ARBA00023136"/>
    </source>
</evidence>
<dbReference type="AlphaFoldDB" id="A0A088E4I6"/>
<comment type="subcellular location">
    <subcellularLocation>
        <location evidence="1">Membrane</location>
        <topology evidence="1">Multi-pass membrane protein</topology>
    </subcellularLocation>
</comment>
<dbReference type="EMBL" id="CP008822">
    <property type="protein sequence ID" value="AIM27226.1"/>
    <property type="molecule type" value="Genomic_DNA"/>
</dbReference>
<proteinExistence type="predicted"/>
<dbReference type="Proteomes" id="UP000029084">
    <property type="component" value="Chromosome"/>
</dbReference>
<evidence type="ECO:0000256" key="8">
    <source>
        <dbReference type="SAM" id="Phobius"/>
    </source>
</evidence>
<feature type="domain" description="Lycopene cyclase" evidence="9">
    <location>
        <begin position="115"/>
        <end position="205"/>
    </location>
</feature>
<feature type="transmembrane region" description="Helical" evidence="8">
    <location>
        <begin position="20"/>
        <end position="41"/>
    </location>
</feature>
<accession>A0A088E4I6</accession>
<keyword evidence="3 8" id="KW-0812">Transmembrane</keyword>
<keyword evidence="7" id="KW-0413">Isomerase</keyword>
<organism evidence="10 11">
    <name type="scientific">Metallosphaera sedula</name>
    <dbReference type="NCBI Taxonomy" id="43687"/>
    <lineage>
        <taxon>Archaea</taxon>
        <taxon>Thermoproteota</taxon>
        <taxon>Thermoprotei</taxon>
        <taxon>Sulfolobales</taxon>
        <taxon>Sulfolobaceae</taxon>
        <taxon>Metallosphaera</taxon>
    </lineage>
</organism>
<feature type="transmembrane region" description="Helical" evidence="8">
    <location>
        <begin position="188"/>
        <end position="206"/>
    </location>
</feature>
<dbReference type="InterPro" id="IPR017825">
    <property type="entry name" value="Lycopene_cyclase_dom"/>
</dbReference>